<evidence type="ECO:0000313" key="2">
    <source>
        <dbReference type="EMBL" id="BBI48744.1"/>
    </source>
</evidence>
<feature type="region of interest" description="Disordered" evidence="1">
    <location>
        <begin position="1"/>
        <end position="61"/>
    </location>
</feature>
<evidence type="ECO:0000256" key="1">
    <source>
        <dbReference type="SAM" id="MobiDB-lite"/>
    </source>
</evidence>
<name>A0ABN5WP22_9GAMM</name>
<organism evidence="2 3">
    <name type="scientific">Vreelandella olivaria</name>
    <dbReference type="NCBI Taxonomy" id="390919"/>
    <lineage>
        <taxon>Bacteria</taxon>
        <taxon>Pseudomonadati</taxon>
        <taxon>Pseudomonadota</taxon>
        <taxon>Gammaproteobacteria</taxon>
        <taxon>Oceanospirillales</taxon>
        <taxon>Halomonadaceae</taxon>
        <taxon>Vreelandella</taxon>
    </lineage>
</organism>
<evidence type="ECO:0000313" key="3">
    <source>
        <dbReference type="Proteomes" id="UP000289555"/>
    </source>
</evidence>
<keyword evidence="3" id="KW-1185">Reference proteome</keyword>
<protein>
    <submittedName>
        <fullName evidence="2">Uncharacterized protein</fullName>
    </submittedName>
</protein>
<reference evidence="3" key="1">
    <citation type="journal article" date="2019" name="Microbiol. Resour. Announc.">
        <title>Complete Genome Sequence of Halomonas olivaria, a Moderately Halophilic Bacterium Isolated from Olive Processing Effluents, Obtained by Nanopore Sequencing.</title>
        <authorList>
            <person name="Nagata S."/>
            <person name="Ii K.M."/>
            <person name="Tsukimi T."/>
            <person name="Miura M.C."/>
            <person name="Galipon J."/>
            <person name="Arakawa K."/>
        </authorList>
    </citation>
    <scope>NUCLEOTIDE SEQUENCE [LARGE SCALE GENOMIC DNA]</scope>
    <source>
        <strain evidence="3">TYRC17</strain>
    </source>
</reference>
<proteinExistence type="predicted"/>
<dbReference type="Proteomes" id="UP000289555">
    <property type="component" value="Chromosome"/>
</dbReference>
<feature type="compositionally biased region" description="Low complexity" evidence="1">
    <location>
        <begin position="1"/>
        <end position="26"/>
    </location>
</feature>
<sequence>MQENVPAGQASSVSQASSLSGSSVPGNGAVGASGREMECPNQGPGGKEWIRKTNLRRKARR</sequence>
<dbReference type="EMBL" id="AP019416">
    <property type="protein sequence ID" value="BBI48744.1"/>
    <property type="molecule type" value="Genomic_DNA"/>
</dbReference>
<accession>A0ABN5WP22</accession>
<gene>
    <name evidence="2" type="ORF">HORIV_11650</name>
</gene>